<protein>
    <submittedName>
        <fullName evidence="4">Tailspike protein</fullName>
    </submittedName>
</protein>
<evidence type="ECO:0000256" key="1">
    <source>
        <dbReference type="ARBA" id="ARBA00004328"/>
    </source>
</evidence>
<dbReference type="Proteomes" id="UP000231470">
    <property type="component" value="Segment"/>
</dbReference>
<name>A0A1J0MG82_9CAUD</name>
<evidence type="ECO:0000313" key="3">
    <source>
        <dbReference type="EMBL" id="ANM47210.1"/>
    </source>
</evidence>
<accession>A0A1J0MG82</accession>
<proteinExistence type="predicted"/>
<keyword evidence="6" id="KW-1185">Reference proteome</keyword>
<evidence type="ECO:0000313" key="6">
    <source>
        <dbReference type="Proteomes" id="UP000231470"/>
    </source>
</evidence>
<sequence>MTRNVEEIFGGVVTAPHQIPYTYTSVNGGETFLSLPFYPITGFVTINGGVQVPLDNFFIESNILHLGRSLEPDDVVFCLFDKIISPEDTSSAIRIYKMLTTGGETEFIPDFTAYGVQTLFVDGRYKVPGVDYTYDPGTGKVTMTSPLPASVWVSAEMTVKQNVSALSGNDGASKVGTSTGISVQEVLDAFKFDITENANGIQQNANDIADFKLLTGAGLIGGLSFISPEMYGAKGDGVADDTAAVQAAIEAAKTSGKYRVCGMGRYRLFGSLKLDNLGQGFYLNLQTIIADASFPATSDWKTANGMIEVGGASNGSMVGVEVRIGFAHGNNVATLFKLKGYGAGGSFFWGGRITNCVGVFDCTNSTQANSNSNFIEGLYWMNGTYGIRLRRSGSFVVEAPKIRVGFMTGLRYGGIQLFNGTQYFAINSTGMDFCGRFLTQLSVNALPPVSVRETMLTNDATSATFEVLDVYEQTQGNYSILVIEPVSSEGGSTNFSVGQTVTVGGVQYTISAVTTSVTANAYFDFIHGFQGAPFSRGYAQFDYLSRAVGGNFNGTAMFWYNSFQEVNHAINNIWFRQQGTSISIVDRWTGTSLKIETTGGKATTLPGGVVTQGTSTVGGQVYLGGQRVFGSENNVNLAQGVATNIRTLTWSTDGTVITTKKSYRVVISGPNGLSGVGGSFDLQVSPSGAEIMDASSVKGITLSVSGFTLVATQGSQPTMNVTFMFKREM</sequence>
<organism evidence="4 5">
    <name type="scientific">Serratia phage vB_Sru_IME250</name>
    <dbReference type="NCBI Taxonomy" id="1852640"/>
    <lineage>
        <taxon>Viruses</taxon>
        <taxon>Duplodnaviria</taxon>
        <taxon>Heunggongvirae</taxon>
        <taxon>Uroviricota</taxon>
        <taxon>Caudoviricetes</taxon>
        <taxon>Pantevenvirales</taxon>
        <taxon>Ackermannviridae</taxon>
        <taxon>Taipeivirus</taxon>
        <taxon>Taipeivirus IME250</taxon>
    </lineage>
</organism>
<evidence type="ECO:0000256" key="2">
    <source>
        <dbReference type="ARBA" id="ARBA00022844"/>
    </source>
</evidence>
<dbReference type="GeneID" id="40092492"/>
<dbReference type="Proteomes" id="UP000230444">
    <property type="component" value="Segment"/>
</dbReference>
<dbReference type="GO" id="GO:0019058">
    <property type="term" value="P:viral life cycle"/>
    <property type="evidence" value="ECO:0007669"/>
    <property type="project" value="UniProtKB-ARBA"/>
</dbReference>
<dbReference type="GO" id="GO:0044423">
    <property type="term" value="C:virion component"/>
    <property type="evidence" value="ECO:0007669"/>
    <property type="project" value="UniProtKB-KW"/>
</dbReference>
<dbReference type="OrthoDB" id="14230at10239"/>
<evidence type="ECO:0000313" key="5">
    <source>
        <dbReference type="Proteomes" id="UP000230444"/>
    </source>
</evidence>
<dbReference type="EMBL" id="KY073123">
    <property type="protein sequence ID" value="APD20118.1"/>
    <property type="molecule type" value="Genomic_DNA"/>
</dbReference>
<dbReference type="GO" id="GO:0051701">
    <property type="term" value="P:biological process involved in interaction with host"/>
    <property type="evidence" value="ECO:0007669"/>
    <property type="project" value="UniProtKB-ARBA"/>
</dbReference>
<dbReference type="RefSeq" id="YP_009616011.1">
    <property type="nucleotide sequence ID" value="NC_042047.1"/>
</dbReference>
<comment type="subcellular location">
    <subcellularLocation>
        <location evidence="1">Virion</location>
    </subcellularLocation>
</comment>
<evidence type="ECO:0000313" key="4">
    <source>
        <dbReference type="EMBL" id="APD20118.1"/>
    </source>
</evidence>
<reference evidence="3 6" key="2">
    <citation type="journal article" date="2017" name="Arch. Virol.">
        <title>First complete genome sequence of a virulent bacteriophage infecting the opportunistic pathogen Serratia rubidaea.</title>
        <authorList>
            <person name="Xing S."/>
            <person name="Ma T."/>
            <person name="Zhang X."/>
            <person name="Huang Y."/>
            <person name="Mi Z."/>
            <person name="Sun Q."/>
            <person name="An X."/>
            <person name="Fan H."/>
            <person name="Wu S."/>
            <person name="Wei L."/>
            <person name="Tong Y."/>
        </authorList>
    </citation>
    <scope>NUCLEOTIDE SEQUENCE [LARGE SCALE GENOMIC DNA]</scope>
</reference>
<dbReference type="InterPro" id="IPR011050">
    <property type="entry name" value="Pectin_lyase_fold/virulence"/>
</dbReference>
<reference evidence="4 5" key="1">
    <citation type="submission" date="2016-11" db="EMBL/GenBank/DDBJ databases">
        <title>Complete genome of the first virulent bacteriophage infecting the opportunist pathogen Serratia rubidaea.</title>
        <authorList>
            <person name="Xing S."/>
            <person name="Ma T."/>
            <person name="Zhang X."/>
            <person name="Huang Y."/>
            <person name="Mi Z."/>
            <person name="Sun Q."/>
            <person name="An X."/>
            <person name="Fan H."/>
            <person name="Wu S."/>
            <person name="Lin W."/>
            <person name="Tong Y."/>
        </authorList>
    </citation>
    <scope>NUCLEOTIDE SEQUENCE [LARGE SCALE GENOMIC DNA]</scope>
</reference>
<dbReference type="InterPro" id="IPR012334">
    <property type="entry name" value="Pectin_lyas_fold"/>
</dbReference>
<keyword evidence="2" id="KW-0946">Virion</keyword>
<dbReference type="KEGG" id="vg:40092492"/>
<dbReference type="Gene3D" id="2.160.20.10">
    <property type="entry name" value="Single-stranded right-handed beta-helix, Pectin lyase-like"/>
    <property type="match status" value="1"/>
</dbReference>
<dbReference type="SUPFAM" id="SSF51126">
    <property type="entry name" value="Pectin lyase-like"/>
    <property type="match status" value="1"/>
</dbReference>
<dbReference type="EMBL" id="KX147096">
    <property type="protein sequence ID" value="ANM47210.1"/>
    <property type="molecule type" value="Genomic_DNA"/>
</dbReference>